<organism evidence="6 7">
    <name type="scientific">Durusdinium trenchii</name>
    <dbReference type="NCBI Taxonomy" id="1381693"/>
    <lineage>
        <taxon>Eukaryota</taxon>
        <taxon>Sar</taxon>
        <taxon>Alveolata</taxon>
        <taxon>Dinophyceae</taxon>
        <taxon>Suessiales</taxon>
        <taxon>Symbiodiniaceae</taxon>
        <taxon>Durusdinium</taxon>
    </lineage>
</organism>
<dbReference type="Pfam" id="PF00027">
    <property type="entry name" value="cNMP_binding"/>
    <property type="match status" value="1"/>
</dbReference>
<protein>
    <recommendedName>
        <fullName evidence="5">Cyclic nucleotide-binding domain-containing protein</fullName>
    </recommendedName>
</protein>
<dbReference type="InterPro" id="IPR000595">
    <property type="entry name" value="cNMP-bd_dom"/>
</dbReference>
<dbReference type="SMART" id="SM00100">
    <property type="entry name" value="cNMP"/>
    <property type="match status" value="1"/>
</dbReference>
<dbReference type="Gene3D" id="2.60.120.10">
    <property type="entry name" value="Jelly Rolls"/>
    <property type="match status" value="1"/>
</dbReference>
<accession>A0ABP0I1X2</accession>
<evidence type="ECO:0000259" key="5">
    <source>
        <dbReference type="PROSITE" id="PS50042"/>
    </source>
</evidence>
<evidence type="ECO:0000256" key="1">
    <source>
        <dbReference type="ARBA" id="ARBA00022527"/>
    </source>
</evidence>
<evidence type="ECO:0000256" key="4">
    <source>
        <dbReference type="ARBA" id="ARBA00022777"/>
    </source>
</evidence>
<name>A0ABP0I1X2_9DINO</name>
<dbReference type="InterPro" id="IPR050503">
    <property type="entry name" value="cAMP-dep_PK_reg_su-like"/>
</dbReference>
<dbReference type="InterPro" id="IPR014710">
    <property type="entry name" value="RmlC-like_jellyroll"/>
</dbReference>
<proteinExistence type="predicted"/>
<dbReference type="EMBL" id="CAXAMN010001784">
    <property type="protein sequence ID" value="CAK8996263.1"/>
    <property type="molecule type" value="Genomic_DNA"/>
</dbReference>
<evidence type="ECO:0000313" key="7">
    <source>
        <dbReference type="Proteomes" id="UP001642484"/>
    </source>
</evidence>
<keyword evidence="3" id="KW-0547">Nucleotide-binding</keyword>
<comment type="caution">
    <text evidence="6">The sequence shown here is derived from an EMBL/GenBank/DDBJ whole genome shotgun (WGS) entry which is preliminary data.</text>
</comment>
<dbReference type="Pfam" id="PF03618">
    <property type="entry name" value="Kinase-PPPase"/>
    <property type="match status" value="1"/>
</dbReference>
<dbReference type="CDD" id="cd00038">
    <property type="entry name" value="CAP_ED"/>
    <property type="match status" value="1"/>
</dbReference>
<evidence type="ECO:0000256" key="2">
    <source>
        <dbReference type="ARBA" id="ARBA00022679"/>
    </source>
</evidence>
<evidence type="ECO:0000313" key="6">
    <source>
        <dbReference type="EMBL" id="CAK8996263.1"/>
    </source>
</evidence>
<gene>
    <name evidence="6" type="ORF">CCMP2556_LOCUS4376</name>
</gene>
<reference evidence="6 7" key="1">
    <citation type="submission" date="2024-02" db="EMBL/GenBank/DDBJ databases">
        <authorList>
            <person name="Chen Y."/>
            <person name="Shah S."/>
            <person name="Dougan E. K."/>
            <person name="Thang M."/>
            <person name="Chan C."/>
        </authorList>
    </citation>
    <scope>NUCLEOTIDE SEQUENCE [LARGE SCALE GENOMIC DNA]</scope>
</reference>
<dbReference type="PANTHER" id="PTHR11635:SF152">
    <property type="entry name" value="CAMP-DEPENDENT PROTEIN KINASE TYPE I REGULATORY SUBUNIT-RELATED"/>
    <property type="match status" value="1"/>
</dbReference>
<feature type="non-terminal residue" evidence="6">
    <location>
        <position position="336"/>
    </location>
</feature>
<keyword evidence="1" id="KW-0723">Serine/threonine-protein kinase</keyword>
<evidence type="ECO:0000256" key="3">
    <source>
        <dbReference type="ARBA" id="ARBA00022741"/>
    </source>
</evidence>
<dbReference type="InterPro" id="IPR018490">
    <property type="entry name" value="cNMP-bd_dom_sf"/>
</dbReference>
<dbReference type="Proteomes" id="UP001642484">
    <property type="component" value="Unassembled WGS sequence"/>
</dbReference>
<sequence length="336" mass="37727">MDLKSFTPTNGVVLPQRSLPRTKCIPRLIQTGSTRKRSTCFSPATIVLCLAVGARGRPQRAQRSAVCLMSIRDAREAIRDCLRENRTMPVLQALPEDSLQQILDTMTRMELKAGEHIFRKGEPVDAVYVVESGELSVVKPLRQGEEEEAFEATTLGPGSYIGELGLFYDRTCMENVSVRGDKATLWQLKRTDFFEIIDRLEEEIGGECQMPEEILDREPASVFVVSDGSGYSAGGAVNLALKQFENQANKNCETVNVTSFPYIRYKGEISQVAKRARQENALIVYTLMRKEPRQAMLEELERPLKEGENPLRAVDLWEPLLLSMEDLLGIPRNSEA</sequence>
<feature type="domain" description="Cyclic nucleotide-binding" evidence="5">
    <location>
        <begin position="90"/>
        <end position="197"/>
    </location>
</feature>
<dbReference type="PANTHER" id="PTHR11635">
    <property type="entry name" value="CAMP-DEPENDENT PROTEIN KINASE REGULATORY CHAIN"/>
    <property type="match status" value="1"/>
</dbReference>
<keyword evidence="7" id="KW-1185">Reference proteome</keyword>
<keyword evidence="2" id="KW-0808">Transferase</keyword>
<dbReference type="InterPro" id="IPR005177">
    <property type="entry name" value="Kinase-pyrophosphorylase"/>
</dbReference>
<dbReference type="PROSITE" id="PS50042">
    <property type="entry name" value="CNMP_BINDING_3"/>
    <property type="match status" value="1"/>
</dbReference>
<dbReference type="SUPFAM" id="SSF51206">
    <property type="entry name" value="cAMP-binding domain-like"/>
    <property type="match status" value="1"/>
</dbReference>
<keyword evidence="4" id="KW-0418">Kinase</keyword>